<keyword evidence="1" id="KW-0802">TPR repeat</keyword>
<feature type="repeat" description="TPR" evidence="1">
    <location>
        <begin position="74"/>
        <end position="107"/>
    </location>
</feature>
<dbReference type="InterPro" id="IPR019734">
    <property type="entry name" value="TPR_rpt"/>
</dbReference>
<proteinExistence type="predicted"/>
<organism evidence="2 3">
    <name type="scientific">Geotalea uraniireducens</name>
    <dbReference type="NCBI Taxonomy" id="351604"/>
    <lineage>
        <taxon>Bacteria</taxon>
        <taxon>Pseudomonadati</taxon>
        <taxon>Thermodesulfobacteriota</taxon>
        <taxon>Desulfuromonadia</taxon>
        <taxon>Geobacterales</taxon>
        <taxon>Geobacteraceae</taxon>
        <taxon>Geotalea</taxon>
    </lineage>
</organism>
<evidence type="ECO:0000256" key="1">
    <source>
        <dbReference type="PROSITE-ProRule" id="PRU00339"/>
    </source>
</evidence>
<dbReference type="InterPro" id="IPR011990">
    <property type="entry name" value="TPR-like_helical_dom_sf"/>
</dbReference>
<reference evidence="2 3" key="1">
    <citation type="submission" date="2022-12" db="EMBL/GenBank/DDBJ databases">
        <title>Polyphasic characterization of Geotalea uranireducens NIT-SL11 newly isolated from a complex of sewage sludge and microbially reduced graphene oxide.</title>
        <authorList>
            <person name="Xie L."/>
            <person name="Yoshida N."/>
            <person name="Meng L."/>
        </authorList>
    </citation>
    <scope>NUCLEOTIDE SEQUENCE [LARGE SCALE GENOMIC DNA]</scope>
    <source>
        <strain evidence="2 3">NIT-SL11</strain>
    </source>
</reference>
<dbReference type="SUPFAM" id="SSF48452">
    <property type="entry name" value="TPR-like"/>
    <property type="match status" value="1"/>
</dbReference>
<dbReference type="EMBL" id="AP027151">
    <property type="protein sequence ID" value="BDV41703.1"/>
    <property type="molecule type" value="Genomic_DNA"/>
</dbReference>
<dbReference type="PROSITE" id="PS50005">
    <property type="entry name" value="TPR"/>
    <property type="match status" value="1"/>
</dbReference>
<protein>
    <recommendedName>
        <fullName evidence="4">Tetratricopeptide repeat protein</fullName>
    </recommendedName>
</protein>
<gene>
    <name evidence="2" type="ORF">GURASL_06260</name>
</gene>
<keyword evidence="3" id="KW-1185">Reference proteome</keyword>
<name>A0ABN6VND7_9BACT</name>
<dbReference type="RefSeq" id="WP_282001722.1">
    <property type="nucleotide sequence ID" value="NZ_AP027151.1"/>
</dbReference>
<dbReference type="Gene3D" id="1.25.40.10">
    <property type="entry name" value="Tetratricopeptide repeat domain"/>
    <property type="match status" value="1"/>
</dbReference>
<accession>A0ABN6VND7</accession>
<evidence type="ECO:0000313" key="3">
    <source>
        <dbReference type="Proteomes" id="UP001317705"/>
    </source>
</evidence>
<dbReference type="Pfam" id="PF14559">
    <property type="entry name" value="TPR_19"/>
    <property type="match status" value="1"/>
</dbReference>
<dbReference type="SMART" id="SM00028">
    <property type="entry name" value="TPR"/>
    <property type="match status" value="2"/>
</dbReference>
<evidence type="ECO:0008006" key="4">
    <source>
        <dbReference type="Google" id="ProtNLM"/>
    </source>
</evidence>
<evidence type="ECO:0000313" key="2">
    <source>
        <dbReference type="EMBL" id="BDV41703.1"/>
    </source>
</evidence>
<dbReference type="Proteomes" id="UP001317705">
    <property type="component" value="Chromosome"/>
</dbReference>
<sequence length="147" mass="16660">MSVTLAAEWFAKGLESLRHDHIYLARTCFEHAAAVNRSPEICSYLALCQAKTRGKFGDAIALAREAIANEPANPVHYLNLGQIYLLAGMRQEAVDIFREGLRRQHNDAIVGELNRLGTRKPPVFRRLHRNHPLNKYMGIFLARLGLR</sequence>